<dbReference type="Gramene" id="Pp3c22_7200V3.1">
    <property type="protein sequence ID" value="Pp3c22_7200V3.1"/>
    <property type="gene ID" value="Pp3c22_7200"/>
</dbReference>
<dbReference type="GO" id="GO:0009249">
    <property type="term" value="P:protein lipoylation"/>
    <property type="evidence" value="ECO:0007669"/>
    <property type="project" value="UniProtKB-UniRule"/>
</dbReference>
<evidence type="ECO:0000256" key="9">
    <source>
        <dbReference type="ARBA" id="ARBA00023014"/>
    </source>
</evidence>
<dbReference type="UniPathway" id="UPA00538">
    <property type="reaction ID" value="UER00593"/>
</dbReference>
<dbReference type="EMBL" id="ABEU02000022">
    <property type="protein sequence ID" value="PNR30503.1"/>
    <property type="molecule type" value="Genomic_DNA"/>
</dbReference>
<dbReference type="NCBIfam" id="TIGR00510">
    <property type="entry name" value="lipA"/>
    <property type="match status" value="1"/>
</dbReference>
<dbReference type="SUPFAM" id="SSF102114">
    <property type="entry name" value="Radical SAM enzymes"/>
    <property type="match status" value="1"/>
</dbReference>
<dbReference type="NCBIfam" id="NF009544">
    <property type="entry name" value="PRK12928.1"/>
    <property type="match status" value="1"/>
</dbReference>
<dbReference type="GO" id="GO:0009507">
    <property type="term" value="C:chloroplast"/>
    <property type="evidence" value="ECO:0007669"/>
    <property type="project" value="UniProtKB-SubCell"/>
</dbReference>
<dbReference type="HAMAP" id="MF_00206">
    <property type="entry name" value="Lipoyl_synth"/>
    <property type="match status" value="1"/>
</dbReference>
<dbReference type="Pfam" id="PF16881">
    <property type="entry name" value="LIAS_N"/>
    <property type="match status" value="1"/>
</dbReference>
<keyword evidence="3 11" id="KW-0150">Chloroplast</keyword>
<organism evidence="13">
    <name type="scientific">Physcomitrium patens</name>
    <name type="common">Spreading-leaved earth moss</name>
    <name type="synonym">Physcomitrella patens</name>
    <dbReference type="NCBI Taxonomy" id="3218"/>
    <lineage>
        <taxon>Eukaryota</taxon>
        <taxon>Viridiplantae</taxon>
        <taxon>Streptophyta</taxon>
        <taxon>Embryophyta</taxon>
        <taxon>Bryophyta</taxon>
        <taxon>Bryophytina</taxon>
        <taxon>Bryopsida</taxon>
        <taxon>Funariidae</taxon>
        <taxon>Funariales</taxon>
        <taxon>Funariaceae</taxon>
        <taxon>Physcomitrium</taxon>
    </lineage>
</organism>
<evidence type="ECO:0000256" key="1">
    <source>
        <dbReference type="ARBA" id="ARBA00004229"/>
    </source>
</evidence>
<evidence type="ECO:0000313" key="14">
    <source>
        <dbReference type="EnsemblPlants" id="Pp3c22_7200V3.1"/>
    </source>
</evidence>
<evidence type="ECO:0000256" key="11">
    <source>
        <dbReference type="HAMAP-Rule" id="MF_03129"/>
    </source>
</evidence>
<keyword evidence="9 11" id="KW-0411">Iron-sulfur</keyword>
<dbReference type="GO" id="GO:0009107">
    <property type="term" value="P:lipoate biosynthetic process"/>
    <property type="evidence" value="ECO:0000318"/>
    <property type="project" value="GO_Central"/>
</dbReference>
<dbReference type="HAMAP" id="MF_03129">
    <property type="entry name" value="Lipoyl_synth_plantC"/>
    <property type="match status" value="1"/>
</dbReference>
<dbReference type="PANTHER" id="PTHR10949">
    <property type="entry name" value="LIPOYL SYNTHASE"/>
    <property type="match status" value="1"/>
</dbReference>
<dbReference type="InterPro" id="IPR007197">
    <property type="entry name" value="rSAM"/>
</dbReference>
<dbReference type="Pfam" id="PF04055">
    <property type="entry name" value="Radical_SAM"/>
    <property type="match status" value="1"/>
</dbReference>
<evidence type="ECO:0000256" key="7">
    <source>
        <dbReference type="ARBA" id="ARBA00022723"/>
    </source>
</evidence>
<feature type="binding site" evidence="11">
    <location>
        <position position="146"/>
    </location>
    <ligand>
        <name>[4Fe-4S] cluster</name>
        <dbReference type="ChEBI" id="CHEBI:49883"/>
        <label>2</label>
        <note>4Fe-4S-S-AdoMet</note>
    </ligand>
</feature>
<keyword evidence="8 11" id="KW-0408">Iron</keyword>
<dbReference type="RefSeq" id="XP_024361008.1">
    <property type="nucleotide sequence ID" value="XM_024505240.2"/>
</dbReference>
<comment type="cofactor">
    <cofactor evidence="11">
        <name>[4Fe-4S] cluster</name>
        <dbReference type="ChEBI" id="CHEBI:49883"/>
    </cofactor>
    <text evidence="11">Binds 2 [4Fe-4S] clusters per subunit. One cluster is coordinated with 3 cysteines and an exchangeable S-adenosyl-L-methionine.</text>
</comment>
<dbReference type="InterPro" id="IPR003698">
    <property type="entry name" value="Lipoyl_synth"/>
</dbReference>
<dbReference type="SFLD" id="SFLDF00271">
    <property type="entry name" value="lipoyl_synthase"/>
    <property type="match status" value="1"/>
</dbReference>
<dbReference type="PANTHER" id="PTHR10949:SF38">
    <property type="entry name" value="LIPOYL SYNTHASE, CHLOROPLASTIC"/>
    <property type="match status" value="1"/>
</dbReference>
<keyword evidence="7 11" id="KW-0479">Metal-binding</keyword>
<accession>A9RJ65</accession>
<feature type="binding site" evidence="11">
    <location>
        <position position="114"/>
    </location>
    <ligand>
        <name>[4Fe-4S] cluster</name>
        <dbReference type="ChEBI" id="CHEBI:49883"/>
        <label>1</label>
    </ligand>
</feature>
<dbReference type="EC" id="2.8.1.8" evidence="11"/>
<dbReference type="SFLD" id="SFLDS00029">
    <property type="entry name" value="Radical_SAM"/>
    <property type="match status" value="1"/>
</dbReference>
<dbReference type="Gramene" id="Pp3c22_7200V3.4">
    <property type="protein sequence ID" value="Pp3c22_7200V3.4"/>
    <property type="gene ID" value="Pp3c22_7200"/>
</dbReference>
<evidence type="ECO:0000313" key="13">
    <source>
        <dbReference type="EMBL" id="PNR30503.1"/>
    </source>
</evidence>
<dbReference type="Proteomes" id="UP000006727">
    <property type="component" value="Chromosome 22"/>
</dbReference>
<dbReference type="OrthoDB" id="3231at2759"/>
<dbReference type="EnsemblPlants" id="Pp3c22_7200V3.1">
    <property type="protein sequence ID" value="Pp3c22_7200V3.1"/>
    <property type="gene ID" value="Pp3c22_7200"/>
</dbReference>
<dbReference type="PROSITE" id="PS51918">
    <property type="entry name" value="RADICAL_SAM"/>
    <property type="match status" value="1"/>
</dbReference>
<evidence type="ECO:0000256" key="10">
    <source>
        <dbReference type="ARBA" id="ARBA00047326"/>
    </source>
</evidence>
<keyword evidence="4 11" id="KW-0934">Plastid</keyword>
<dbReference type="AlphaFoldDB" id="A9RJ65"/>
<reference evidence="13 15" key="2">
    <citation type="journal article" date="2018" name="Plant J.">
        <title>The Physcomitrella patens chromosome-scale assembly reveals moss genome structure and evolution.</title>
        <authorList>
            <person name="Lang D."/>
            <person name="Ullrich K.K."/>
            <person name="Murat F."/>
            <person name="Fuchs J."/>
            <person name="Jenkins J."/>
            <person name="Haas F.B."/>
            <person name="Piednoel M."/>
            <person name="Gundlach H."/>
            <person name="Van Bel M."/>
            <person name="Meyberg R."/>
            <person name="Vives C."/>
            <person name="Morata J."/>
            <person name="Symeonidi A."/>
            <person name="Hiss M."/>
            <person name="Muchero W."/>
            <person name="Kamisugi Y."/>
            <person name="Saleh O."/>
            <person name="Blanc G."/>
            <person name="Decker E.L."/>
            <person name="van Gessel N."/>
            <person name="Grimwood J."/>
            <person name="Hayes R.D."/>
            <person name="Graham S.W."/>
            <person name="Gunter L.E."/>
            <person name="McDaniel S.F."/>
            <person name="Hoernstein S.N.W."/>
            <person name="Larsson A."/>
            <person name="Li F.W."/>
            <person name="Perroud P.F."/>
            <person name="Phillips J."/>
            <person name="Ranjan P."/>
            <person name="Rokshar D.S."/>
            <person name="Rothfels C.J."/>
            <person name="Schneider L."/>
            <person name="Shu S."/>
            <person name="Stevenson D.W."/>
            <person name="Thummler F."/>
            <person name="Tillich M."/>
            <person name="Villarreal Aguilar J.C."/>
            <person name="Widiez T."/>
            <person name="Wong G.K."/>
            <person name="Wymore A."/>
            <person name="Zhang Y."/>
            <person name="Zimmer A.D."/>
            <person name="Quatrano R.S."/>
            <person name="Mayer K.F.X."/>
            <person name="Goodstein D."/>
            <person name="Casacuberta J.M."/>
            <person name="Vandepoele K."/>
            <person name="Reski R."/>
            <person name="Cuming A.C."/>
            <person name="Tuskan G.A."/>
            <person name="Maumus F."/>
            <person name="Salse J."/>
            <person name="Schmutz J."/>
            <person name="Rensing S.A."/>
        </authorList>
    </citation>
    <scope>NUCLEOTIDE SEQUENCE [LARGE SCALE GENOMIC DNA]</scope>
    <source>
        <strain evidence="14 15">cv. Gransden 2004</strain>
    </source>
</reference>
<dbReference type="OMA" id="RSCAFCQ"/>
<dbReference type="InterPro" id="IPR006638">
    <property type="entry name" value="Elp3/MiaA/NifB-like_rSAM"/>
</dbReference>
<feature type="binding site" evidence="11">
    <location>
        <position position="109"/>
    </location>
    <ligand>
        <name>[4Fe-4S] cluster</name>
        <dbReference type="ChEBI" id="CHEBI:49883"/>
        <label>1</label>
    </ligand>
</feature>
<feature type="binding site" evidence="11">
    <location>
        <position position="120"/>
    </location>
    <ligand>
        <name>[4Fe-4S] cluster</name>
        <dbReference type="ChEBI" id="CHEBI:49883"/>
        <label>1</label>
    </ligand>
</feature>
<dbReference type="GO" id="GO:0051539">
    <property type="term" value="F:4 iron, 4 sulfur cluster binding"/>
    <property type="evidence" value="ECO:0007669"/>
    <property type="project" value="UniProtKB-UniRule"/>
</dbReference>
<evidence type="ECO:0000256" key="3">
    <source>
        <dbReference type="ARBA" id="ARBA00022528"/>
    </source>
</evidence>
<dbReference type="FunFam" id="3.20.20.70:FF:000036">
    <property type="entry name" value="Lipoyl synthase, mitochondrial"/>
    <property type="match status" value="1"/>
</dbReference>
<dbReference type="SFLD" id="SFLDG01058">
    <property type="entry name" value="lipoyl_synthase_like"/>
    <property type="match status" value="1"/>
</dbReference>
<dbReference type="NCBIfam" id="NF004019">
    <property type="entry name" value="PRK05481.1"/>
    <property type="match status" value="1"/>
</dbReference>
<dbReference type="InterPro" id="IPR013785">
    <property type="entry name" value="Aldolase_TIM"/>
</dbReference>
<comment type="subcellular location">
    <subcellularLocation>
        <location evidence="1 11">Plastid</location>
        <location evidence="1 11">Chloroplast</location>
    </subcellularLocation>
</comment>
<keyword evidence="2 11" id="KW-0004">4Fe-4S</keyword>
<sequence>MESLARGNLANVASSFTSSTELLGFSLRGDDLLRSVRLGGRKVRSVGFRVTSVSTTEDKTPARSGNVGLYTGRDPNVKKPAWLRQRAPQGEKLSKLKESITTLKLNTVCEEAQCPNIGECWNGGGGAGGEGDGIATATIMLLGDTCTRGCRFCAVATSRNPAPADPMEPENTARAIASWGVGYVVLTSVDRDDMPDGGSDHFARTVKTLKALKPELLVECLVSDFRGDLNAVHHLASSGLDVFAHNIETVKRLQRIVRDPRAGYEQSMAVLKHAKTLKGMVTKSSIMLGLGERDEEIKQTMLDLRDAGVDIFTLGQYLQPTPLHLTVKEYVTPEKFEYWKQYGESIGFRYVASGPLVRSSYRAGEFFIESMIRNERNNAAV</sequence>
<dbReference type="eggNOG" id="KOG2672">
    <property type="taxonomic scope" value="Eukaryota"/>
</dbReference>
<dbReference type="CDD" id="cd01335">
    <property type="entry name" value="Radical_SAM"/>
    <property type="match status" value="1"/>
</dbReference>
<dbReference type="PIRSF" id="PIRSF005963">
    <property type="entry name" value="Lipoyl_synth"/>
    <property type="match status" value="1"/>
</dbReference>
<proteinExistence type="inferred from homology"/>
<dbReference type="InterPro" id="IPR058240">
    <property type="entry name" value="rSAM_sf"/>
</dbReference>
<keyword evidence="5 11" id="KW-0808">Transferase</keyword>
<evidence type="ECO:0000256" key="2">
    <source>
        <dbReference type="ARBA" id="ARBA00022485"/>
    </source>
</evidence>
<evidence type="ECO:0000256" key="8">
    <source>
        <dbReference type="ARBA" id="ARBA00023004"/>
    </source>
</evidence>
<comment type="pathway">
    <text evidence="11">Protein modification; protein lipoylation via endogenous pathway; protein N(6)-(lipoyl)lysine from octanoyl-[acyl-carrier-protein]: step 2/2.</text>
</comment>
<evidence type="ECO:0000256" key="5">
    <source>
        <dbReference type="ARBA" id="ARBA00022679"/>
    </source>
</evidence>
<keyword evidence="6 11" id="KW-0949">S-adenosyl-L-methionine</keyword>
<protein>
    <recommendedName>
        <fullName evidence="11">Lipoyl synthase, chloroplastic</fullName>
        <ecNumber evidence="11">2.8.1.8</ecNumber>
    </recommendedName>
    <alternativeName>
        <fullName evidence="11">Lipoate synthase</fullName>
        <shortName evidence="11">LS</shortName>
        <shortName evidence="11">Lip-syn</shortName>
    </alternativeName>
    <alternativeName>
        <fullName evidence="11">Lipoate synthase, plastidial</fullName>
        <shortName evidence="11">LIP1p</shortName>
    </alternativeName>
    <alternativeName>
        <fullName evidence="11">Lipoic acid synthase</fullName>
    </alternativeName>
</protein>
<name>A9RJ65_PHYPA</name>
<evidence type="ECO:0000313" key="15">
    <source>
        <dbReference type="Proteomes" id="UP000006727"/>
    </source>
</evidence>
<feature type="binding site" evidence="11">
    <location>
        <position position="360"/>
    </location>
    <ligand>
        <name>[4Fe-4S] cluster</name>
        <dbReference type="ChEBI" id="CHEBI:49883"/>
        <label>1</label>
    </ligand>
</feature>
<dbReference type="GO" id="GO:0005739">
    <property type="term" value="C:mitochondrion"/>
    <property type="evidence" value="ECO:0000318"/>
    <property type="project" value="GO_Central"/>
</dbReference>
<comment type="similarity">
    <text evidence="11">Belongs to the radical SAM superfamily. Lipoyl synthase family.</text>
</comment>
<evidence type="ECO:0000256" key="4">
    <source>
        <dbReference type="ARBA" id="ARBA00022640"/>
    </source>
</evidence>
<dbReference type="GO" id="GO:0046872">
    <property type="term" value="F:metal ion binding"/>
    <property type="evidence" value="ECO:0007669"/>
    <property type="project" value="UniProtKB-KW"/>
</dbReference>
<dbReference type="SMART" id="SM00729">
    <property type="entry name" value="Elp3"/>
    <property type="match status" value="1"/>
</dbReference>
<dbReference type="HOGENOM" id="CLU_033144_2_0_1"/>
<dbReference type="InterPro" id="IPR027526">
    <property type="entry name" value="Lipoyl_synth_chlpt"/>
</dbReference>
<comment type="catalytic activity">
    <reaction evidence="10 11">
        <text>[[Fe-S] cluster scaffold protein carrying a second [4Fe-4S](2+) cluster] + N(6)-octanoyl-L-lysyl-[protein] + 2 oxidized [2Fe-2S]-[ferredoxin] + 2 S-adenosyl-L-methionine + 4 H(+) = [[Fe-S] cluster scaffold protein] + N(6)-[(R)-dihydrolipoyl]-L-lysyl-[protein] + 4 Fe(3+) + 2 hydrogen sulfide + 2 5'-deoxyadenosine + 2 L-methionine + 2 reduced [2Fe-2S]-[ferredoxin]</text>
        <dbReference type="Rhea" id="RHEA:16585"/>
        <dbReference type="Rhea" id="RHEA-COMP:9928"/>
        <dbReference type="Rhea" id="RHEA-COMP:10000"/>
        <dbReference type="Rhea" id="RHEA-COMP:10001"/>
        <dbReference type="Rhea" id="RHEA-COMP:10475"/>
        <dbReference type="Rhea" id="RHEA-COMP:14568"/>
        <dbReference type="Rhea" id="RHEA-COMP:14569"/>
        <dbReference type="ChEBI" id="CHEBI:15378"/>
        <dbReference type="ChEBI" id="CHEBI:17319"/>
        <dbReference type="ChEBI" id="CHEBI:29034"/>
        <dbReference type="ChEBI" id="CHEBI:29919"/>
        <dbReference type="ChEBI" id="CHEBI:33722"/>
        <dbReference type="ChEBI" id="CHEBI:33737"/>
        <dbReference type="ChEBI" id="CHEBI:33738"/>
        <dbReference type="ChEBI" id="CHEBI:57844"/>
        <dbReference type="ChEBI" id="CHEBI:59789"/>
        <dbReference type="ChEBI" id="CHEBI:78809"/>
        <dbReference type="ChEBI" id="CHEBI:83100"/>
        <dbReference type="EC" id="2.8.1.8"/>
    </reaction>
</comment>
<dbReference type="EnsemblPlants" id="Pp3c22_7200V3.2">
    <property type="protein sequence ID" value="Pp3c22_7200V3.2"/>
    <property type="gene ID" value="Pp3c22_7200"/>
</dbReference>
<dbReference type="EnsemblPlants" id="Pp3c22_7200V3.4">
    <property type="protein sequence ID" value="Pp3c22_7200V3.4"/>
    <property type="gene ID" value="Pp3c22_7200"/>
</dbReference>
<dbReference type="InterPro" id="IPR031691">
    <property type="entry name" value="LIAS_N"/>
</dbReference>
<comment type="function">
    <text evidence="11">Catalyzes the radical-mediated insertion of two sulfur atoms into the C-6 and C-8 positions of the octanoyl moiety bound to the lipoyl domains of lipoate-dependent enzymes, thereby converting the octanoylated domains into lipoylated derivatives.</text>
</comment>
<reference evidence="13 15" key="1">
    <citation type="journal article" date="2008" name="Science">
        <title>The Physcomitrella genome reveals evolutionary insights into the conquest of land by plants.</title>
        <authorList>
            <person name="Rensing S."/>
            <person name="Lang D."/>
            <person name="Zimmer A."/>
            <person name="Terry A."/>
            <person name="Salamov A."/>
            <person name="Shapiro H."/>
            <person name="Nishiyama T."/>
            <person name="Perroud P.-F."/>
            <person name="Lindquist E."/>
            <person name="Kamisugi Y."/>
            <person name="Tanahashi T."/>
            <person name="Sakakibara K."/>
            <person name="Fujita T."/>
            <person name="Oishi K."/>
            <person name="Shin-I T."/>
            <person name="Kuroki Y."/>
            <person name="Toyoda A."/>
            <person name="Suzuki Y."/>
            <person name="Hashimoto A."/>
            <person name="Yamaguchi K."/>
            <person name="Sugano A."/>
            <person name="Kohara Y."/>
            <person name="Fujiyama A."/>
            <person name="Anterola A."/>
            <person name="Aoki S."/>
            <person name="Ashton N."/>
            <person name="Barbazuk W.B."/>
            <person name="Barker E."/>
            <person name="Bennetzen J."/>
            <person name="Bezanilla M."/>
            <person name="Blankenship R."/>
            <person name="Cho S.H."/>
            <person name="Dutcher S."/>
            <person name="Estelle M."/>
            <person name="Fawcett J.A."/>
            <person name="Gundlach H."/>
            <person name="Hanada K."/>
            <person name="Heyl A."/>
            <person name="Hicks K.A."/>
            <person name="Hugh J."/>
            <person name="Lohr M."/>
            <person name="Mayer K."/>
            <person name="Melkozernov A."/>
            <person name="Murata T."/>
            <person name="Nelson D."/>
            <person name="Pils B."/>
            <person name="Prigge M."/>
            <person name="Reiss B."/>
            <person name="Renner T."/>
            <person name="Rombauts S."/>
            <person name="Rushton P."/>
            <person name="Sanderfoot A."/>
            <person name="Schween G."/>
            <person name="Shiu S.-H."/>
            <person name="Stueber K."/>
            <person name="Theodoulou F.L."/>
            <person name="Tu H."/>
            <person name="Van de Peer Y."/>
            <person name="Verrier P.J."/>
            <person name="Waters E."/>
            <person name="Wood A."/>
            <person name="Yang L."/>
            <person name="Cove D."/>
            <person name="Cuming A."/>
            <person name="Hasebe M."/>
            <person name="Lucas S."/>
            <person name="Mishler D.B."/>
            <person name="Reski R."/>
            <person name="Grigoriev I."/>
            <person name="Quatrano R.S."/>
            <person name="Boore J.L."/>
        </authorList>
    </citation>
    <scope>NUCLEOTIDE SEQUENCE [LARGE SCALE GENOMIC DNA]</scope>
    <source>
        <strain evidence="14 15">cv. Gransden 2004</strain>
    </source>
</reference>
<reference evidence="14" key="3">
    <citation type="submission" date="2020-12" db="UniProtKB">
        <authorList>
            <consortium name="EnsemblPlants"/>
        </authorList>
    </citation>
    <scope>IDENTIFICATION</scope>
</reference>
<dbReference type="GO" id="GO:0016992">
    <property type="term" value="F:lipoate synthase activity"/>
    <property type="evidence" value="ECO:0000318"/>
    <property type="project" value="GO_Central"/>
</dbReference>
<evidence type="ECO:0000256" key="6">
    <source>
        <dbReference type="ARBA" id="ARBA00022691"/>
    </source>
</evidence>
<dbReference type="Gene3D" id="3.20.20.70">
    <property type="entry name" value="Aldolase class I"/>
    <property type="match status" value="1"/>
</dbReference>
<dbReference type="PaxDb" id="3218-PP1S12_246V6.1"/>
<dbReference type="Gramene" id="Pp3c22_7200V3.2">
    <property type="protein sequence ID" value="Pp3c22_7200V3.2"/>
    <property type="gene ID" value="Pp3c22_7200"/>
</dbReference>
<feature type="domain" description="Radical SAM core" evidence="12">
    <location>
        <begin position="129"/>
        <end position="349"/>
    </location>
</feature>
<keyword evidence="15" id="KW-1185">Reference proteome</keyword>
<gene>
    <name evidence="14" type="primary">LOC112275151</name>
    <name evidence="11" type="synonym">LIP1P</name>
    <name evidence="13" type="ORF">PHYPA_026819</name>
</gene>
<dbReference type="STRING" id="3218.A9RJ65"/>
<feature type="binding site" evidence="11">
    <location>
        <position position="150"/>
    </location>
    <ligand>
        <name>[4Fe-4S] cluster</name>
        <dbReference type="ChEBI" id="CHEBI:49883"/>
        <label>2</label>
        <note>4Fe-4S-S-AdoMet</note>
    </ligand>
</feature>
<evidence type="ECO:0000259" key="12">
    <source>
        <dbReference type="PROSITE" id="PS51918"/>
    </source>
</evidence>
<feature type="binding site" evidence="11">
    <location>
        <position position="153"/>
    </location>
    <ligand>
        <name>[4Fe-4S] cluster</name>
        <dbReference type="ChEBI" id="CHEBI:49883"/>
        <label>2</label>
        <note>4Fe-4S-S-AdoMet</note>
    </ligand>
</feature>
<dbReference type="GeneID" id="112275151"/>